<dbReference type="GO" id="GO:0008320">
    <property type="term" value="F:protein transmembrane transporter activity"/>
    <property type="evidence" value="ECO:0007669"/>
    <property type="project" value="UniProtKB-UniRule"/>
</dbReference>
<dbReference type="HOGENOM" id="CLU_086034_4_0_11"/>
<dbReference type="NCBIfam" id="NF001854">
    <property type="entry name" value="PRK00575.1"/>
    <property type="match status" value="1"/>
</dbReference>
<keyword evidence="12" id="KW-1185">Reference proteome</keyword>
<dbReference type="GO" id="GO:0033281">
    <property type="term" value="C:TAT protein transport complex"/>
    <property type="evidence" value="ECO:0007669"/>
    <property type="project" value="UniProtKB-UniRule"/>
</dbReference>
<dbReference type="PANTHER" id="PTHR42982">
    <property type="entry name" value="SEC-INDEPENDENT PROTEIN TRANSLOCASE PROTEIN TATA"/>
    <property type="match status" value="1"/>
</dbReference>
<comment type="function">
    <text evidence="9">Part of the twin-arginine translocation (Tat) system that transports large folded proteins containing a characteristic twin-arginine motif in their signal peptide across membranes. TatA could form the protein-conducting channel of the Tat system.</text>
</comment>
<evidence type="ECO:0000313" key="11">
    <source>
        <dbReference type="EMBL" id="AHH20111.1"/>
    </source>
</evidence>
<dbReference type="NCBIfam" id="TIGR01411">
    <property type="entry name" value="tatAE"/>
    <property type="match status" value="1"/>
</dbReference>
<dbReference type="KEGG" id="nno:NONO_c53310"/>
<name>W5TSC5_9NOCA</name>
<dbReference type="Pfam" id="PF02416">
    <property type="entry name" value="TatA_B_E"/>
    <property type="match status" value="1"/>
</dbReference>
<protein>
    <recommendedName>
        <fullName evidence="9">Sec-independent protein translocase protein TatA</fullName>
    </recommendedName>
</protein>
<accession>W5TSC5</accession>
<keyword evidence="7 9" id="KW-0811">Translocation</keyword>
<dbReference type="EMBL" id="CP006850">
    <property type="protein sequence ID" value="AHH20111.1"/>
    <property type="molecule type" value="Genomic_DNA"/>
</dbReference>
<sequence>MGSLSATHWLVIAGLFIVLFGAKRLPDAARSMGRSLRIFKSEVQEMQAAKEEQQAAEEGAVTTKELPASPPDTSAPVASRNGRQTVEI</sequence>
<dbReference type="AlphaFoldDB" id="W5TSC5"/>
<gene>
    <name evidence="11" type="primary">tatA2</name>
    <name evidence="9" type="synonym">tatA</name>
    <name evidence="11" type="ORF">NONO_c53310</name>
</gene>
<comment type="similarity">
    <text evidence="9">Belongs to the TatA/E family.</text>
</comment>
<dbReference type="HAMAP" id="MF_00236">
    <property type="entry name" value="TatA_E"/>
    <property type="match status" value="1"/>
</dbReference>
<feature type="region of interest" description="Disordered" evidence="10">
    <location>
        <begin position="49"/>
        <end position="88"/>
    </location>
</feature>
<dbReference type="OrthoDB" id="5245163at2"/>
<proteinExistence type="inferred from homology"/>
<dbReference type="eggNOG" id="COG1826">
    <property type="taxonomic scope" value="Bacteria"/>
</dbReference>
<dbReference type="Gene3D" id="1.20.5.3310">
    <property type="match status" value="1"/>
</dbReference>
<feature type="transmembrane region" description="Helical" evidence="9">
    <location>
        <begin position="6"/>
        <end position="22"/>
    </location>
</feature>
<evidence type="ECO:0000256" key="1">
    <source>
        <dbReference type="ARBA" id="ARBA00004162"/>
    </source>
</evidence>
<keyword evidence="5 9" id="KW-0653">Protein transport</keyword>
<organism evidence="11 12">
    <name type="scientific">Nocardia nova SH22a</name>
    <dbReference type="NCBI Taxonomy" id="1415166"/>
    <lineage>
        <taxon>Bacteria</taxon>
        <taxon>Bacillati</taxon>
        <taxon>Actinomycetota</taxon>
        <taxon>Actinomycetes</taxon>
        <taxon>Mycobacteriales</taxon>
        <taxon>Nocardiaceae</taxon>
        <taxon>Nocardia</taxon>
    </lineage>
</organism>
<evidence type="ECO:0000256" key="7">
    <source>
        <dbReference type="ARBA" id="ARBA00023010"/>
    </source>
</evidence>
<keyword evidence="4 9" id="KW-0812">Transmembrane</keyword>
<comment type="subunit">
    <text evidence="9">The Tat system comprises two distinct complexes: a TatABC complex, containing multiple copies of TatA, TatB and TatC subunits, and a separate TatA complex, containing only TatA subunits. Substrates initially bind to the TatABC complex, which probably triggers association of the separate TatA complex to form the active translocon.</text>
</comment>
<dbReference type="STRING" id="1415166.NONO_c53310"/>
<reference evidence="11 12" key="1">
    <citation type="journal article" date="2014" name="Appl. Environ. Microbiol.">
        <title>Insights into the Microbial Degradation of Rubber and Gutta-Percha by Analysis of the Complete Genome of Nocardia nova SH22a.</title>
        <authorList>
            <person name="Luo Q."/>
            <person name="Hiessl S."/>
            <person name="Poehlein A."/>
            <person name="Daniel R."/>
            <person name="Steinbuchel A."/>
        </authorList>
    </citation>
    <scope>NUCLEOTIDE SEQUENCE [LARGE SCALE GENOMIC DNA]</scope>
    <source>
        <strain evidence="11">SH22a</strain>
    </source>
</reference>
<dbReference type="InterPro" id="IPR003369">
    <property type="entry name" value="TatA/B/E"/>
</dbReference>
<dbReference type="Proteomes" id="UP000019150">
    <property type="component" value="Chromosome"/>
</dbReference>
<dbReference type="RefSeq" id="WP_025351492.1">
    <property type="nucleotide sequence ID" value="NZ_CP006850.1"/>
</dbReference>
<evidence type="ECO:0000313" key="12">
    <source>
        <dbReference type="Proteomes" id="UP000019150"/>
    </source>
</evidence>
<keyword evidence="3 9" id="KW-1003">Cell membrane</keyword>
<keyword evidence="8 9" id="KW-0472">Membrane</keyword>
<evidence type="ECO:0000256" key="6">
    <source>
        <dbReference type="ARBA" id="ARBA00022989"/>
    </source>
</evidence>
<evidence type="ECO:0000256" key="5">
    <source>
        <dbReference type="ARBA" id="ARBA00022927"/>
    </source>
</evidence>
<evidence type="ECO:0000256" key="8">
    <source>
        <dbReference type="ARBA" id="ARBA00023136"/>
    </source>
</evidence>
<evidence type="ECO:0000256" key="3">
    <source>
        <dbReference type="ARBA" id="ARBA00022475"/>
    </source>
</evidence>
<dbReference type="InterPro" id="IPR006312">
    <property type="entry name" value="TatA/E"/>
</dbReference>
<evidence type="ECO:0000256" key="4">
    <source>
        <dbReference type="ARBA" id="ARBA00022692"/>
    </source>
</evidence>
<dbReference type="PANTHER" id="PTHR42982:SF8">
    <property type="entry name" value="SEC-INDEPENDENT PROTEIN TRANSLOCASE PROTEIN TATA"/>
    <property type="match status" value="1"/>
</dbReference>
<dbReference type="GO" id="GO:0043953">
    <property type="term" value="P:protein transport by the Tat complex"/>
    <property type="evidence" value="ECO:0007669"/>
    <property type="project" value="UniProtKB-UniRule"/>
</dbReference>
<keyword evidence="6 9" id="KW-1133">Transmembrane helix</keyword>
<comment type="subcellular location">
    <subcellularLocation>
        <location evidence="1 9">Cell membrane</location>
        <topology evidence="1 9">Single-pass membrane protein</topology>
    </subcellularLocation>
</comment>
<evidence type="ECO:0000256" key="10">
    <source>
        <dbReference type="SAM" id="MobiDB-lite"/>
    </source>
</evidence>
<keyword evidence="2 9" id="KW-0813">Transport</keyword>
<evidence type="ECO:0000256" key="9">
    <source>
        <dbReference type="HAMAP-Rule" id="MF_00236"/>
    </source>
</evidence>
<evidence type="ECO:0000256" key="2">
    <source>
        <dbReference type="ARBA" id="ARBA00022448"/>
    </source>
</evidence>